<dbReference type="SMART" id="SM00401">
    <property type="entry name" value="ZnF_GATA"/>
    <property type="match status" value="1"/>
</dbReference>
<accession>A0A9P9D5I9</accession>
<dbReference type="AlphaFoldDB" id="A0A9P9D5I9"/>
<keyword evidence="9" id="KW-1185">Reference proteome</keyword>
<protein>
    <recommendedName>
        <fullName evidence="7">GATA-type domain-containing protein</fullName>
    </recommendedName>
</protein>
<evidence type="ECO:0000256" key="2">
    <source>
        <dbReference type="ARBA" id="ARBA00022771"/>
    </source>
</evidence>
<dbReference type="InterPro" id="IPR000679">
    <property type="entry name" value="Znf_GATA"/>
</dbReference>
<dbReference type="CDD" id="cd00202">
    <property type="entry name" value="ZnF_GATA"/>
    <property type="match status" value="1"/>
</dbReference>
<dbReference type="Pfam" id="PF00320">
    <property type="entry name" value="GATA"/>
    <property type="match status" value="1"/>
</dbReference>
<reference evidence="8" key="1">
    <citation type="journal article" date="2021" name="Nat. Commun.">
        <title>Genetic determinants of endophytism in the Arabidopsis root mycobiome.</title>
        <authorList>
            <person name="Mesny F."/>
            <person name="Miyauchi S."/>
            <person name="Thiergart T."/>
            <person name="Pickel B."/>
            <person name="Atanasova L."/>
            <person name="Karlsson M."/>
            <person name="Huettel B."/>
            <person name="Barry K.W."/>
            <person name="Haridas S."/>
            <person name="Chen C."/>
            <person name="Bauer D."/>
            <person name="Andreopoulos W."/>
            <person name="Pangilinan J."/>
            <person name="LaButti K."/>
            <person name="Riley R."/>
            <person name="Lipzen A."/>
            <person name="Clum A."/>
            <person name="Drula E."/>
            <person name="Henrissat B."/>
            <person name="Kohler A."/>
            <person name="Grigoriev I.V."/>
            <person name="Martin F.M."/>
            <person name="Hacquard S."/>
        </authorList>
    </citation>
    <scope>NUCLEOTIDE SEQUENCE</scope>
    <source>
        <strain evidence="8">MPI-CAGE-AT-0021</strain>
    </source>
</reference>
<evidence type="ECO:0000256" key="3">
    <source>
        <dbReference type="ARBA" id="ARBA00022833"/>
    </source>
</evidence>
<keyword evidence="2 4" id="KW-0863">Zinc-finger</keyword>
<feature type="region of interest" description="Disordered" evidence="6">
    <location>
        <begin position="64"/>
        <end position="90"/>
    </location>
</feature>
<dbReference type="Proteomes" id="UP000717696">
    <property type="component" value="Unassembled WGS sequence"/>
</dbReference>
<feature type="domain" description="GATA-type" evidence="7">
    <location>
        <begin position="143"/>
        <end position="176"/>
    </location>
</feature>
<feature type="region of interest" description="Disordered" evidence="6">
    <location>
        <begin position="183"/>
        <end position="210"/>
    </location>
</feature>
<dbReference type="PANTHER" id="PTHR47255:SF4">
    <property type="entry name" value="GATA ZINC FINGER DOMAIN-CONTAINING PROTEIN 12"/>
    <property type="match status" value="1"/>
</dbReference>
<feature type="coiled-coil region" evidence="5">
    <location>
        <begin position="116"/>
        <end position="143"/>
    </location>
</feature>
<dbReference type="GO" id="GO:0043565">
    <property type="term" value="F:sequence-specific DNA binding"/>
    <property type="evidence" value="ECO:0007669"/>
    <property type="project" value="InterPro"/>
</dbReference>
<dbReference type="InterPro" id="IPR052138">
    <property type="entry name" value="GATA_ZnFinger_Domain"/>
</dbReference>
<keyword evidence="3" id="KW-0862">Zinc</keyword>
<dbReference type="GO" id="GO:0006355">
    <property type="term" value="P:regulation of DNA-templated transcription"/>
    <property type="evidence" value="ECO:0007669"/>
    <property type="project" value="InterPro"/>
</dbReference>
<keyword evidence="1" id="KW-0479">Metal-binding</keyword>
<sequence>MEWSLAWDKGQLSRDAHNTTRMDHIRQRSIGSFIETTLYPGDAAEGETPSFLLAQTKLIKASSGDSTKSITSGLQEASKVSQPAGGSTTLRAQHTASDDVFDELSTTKCSSWQLEVRKMEKTNRILAEELQSLLKRRKSTEKKNVVRKCANCHTRTTPEWQRGPSGQRDLCNSCGLRWAKQELNPSKGPSGRLRVGVRATTPPAKPDFTSIQREFAI</sequence>
<dbReference type="PANTHER" id="PTHR47255">
    <property type="entry name" value="GATA TRANSCRIPTION FACTOR 22-RELATED"/>
    <property type="match status" value="1"/>
</dbReference>
<comment type="caution">
    <text evidence="8">The sequence shown here is derived from an EMBL/GenBank/DDBJ whole genome shotgun (WGS) entry which is preliminary data.</text>
</comment>
<evidence type="ECO:0000256" key="4">
    <source>
        <dbReference type="PROSITE-ProRule" id="PRU00094"/>
    </source>
</evidence>
<evidence type="ECO:0000313" key="8">
    <source>
        <dbReference type="EMBL" id="KAH7113140.1"/>
    </source>
</evidence>
<dbReference type="PROSITE" id="PS50114">
    <property type="entry name" value="GATA_ZN_FINGER_2"/>
    <property type="match status" value="1"/>
</dbReference>
<evidence type="ECO:0000256" key="1">
    <source>
        <dbReference type="ARBA" id="ARBA00022723"/>
    </source>
</evidence>
<dbReference type="InterPro" id="IPR013088">
    <property type="entry name" value="Znf_NHR/GATA"/>
</dbReference>
<organism evidence="8 9">
    <name type="scientific">Dactylonectria estremocensis</name>
    <dbReference type="NCBI Taxonomy" id="1079267"/>
    <lineage>
        <taxon>Eukaryota</taxon>
        <taxon>Fungi</taxon>
        <taxon>Dikarya</taxon>
        <taxon>Ascomycota</taxon>
        <taxon>Pezizomycotina</taxon>
        <taxon>Sordariomycetes</taxon>
        <taxon>Hypocreomycetidae</taxon>
        <taxon>Hypocreales</taxon>
        <taxon>Nectriaceae</taxon>
        <taxon>Dactylonectria</taxon>
    </lineage>
</organism>
<dbReference type="OrthoDB" id="2162994at2759"/>
<proteinExistence type="predicted"/>
<evidence type="ECO:0000259" key="7">
    <source>
        <dbReference type="PROSITE" id="PS50114"/>
    </source>
</evidence>
<dbReference type="SUPFAM" id="SSF57716">
    <property type="entry name" value="Glucocorticoid receptor-like (DNA-binding domain)"/>
    <property type="match status" value="1"/>
</dbReference>
<evidence type="ECO:0000256" key="5">
    <source>
        <dbReference type="SAM" id="Coils"/>
    </source>
</evidence>
<evidence type="ECO:0000313" key="9">
    <source>
        <dbReference type="Proteomes" id="UP000717696"/>
    </source>
</evidence>
<gene>
    <name evidence="8" type="ORF">B0J13DRAFT_533911</name>
</gene>
<keyword evidence="5" id="KW-0175">Coiled coil</keyword>
<evidence type="ECO:0000256" key="6">
    <source>
        <dbReference type="SAM" id="MobiDB-lite"/>
    </source>
</evidence>
<dbReference type="GO" id="GO:0008270">
    <property type="term" value="F:zinc ion binding"/>
    <property type="evidence" value="ECO:0007669"/>
    <property type="project" value="UniProtKB-KW"/>
</dbReference>
<name>A0A9P9D5I9_9HYPO</name>
<dbReference type="EMBL" id="JAGMUU010000047">
    <property type="protein sequence ID" value="KAH7113140.1"/>
    <property type="molecule type" value="Genomic_DNA"/>
</dbReference>
<dbReference type="Gene3D" id="3.30.50.10">
    <property type="entry name" value="Erythroid Transcription Factor GATA-1, subunit A"/>
    <property type="match status" value="1"/>
</dbReference>